<name>A0A4C1T610_EUMVA</name>
<dbReference type="AlphaFoldDB" id="A0A4C1T610"/>
<reference evidence="2 3" key="1">
    <citation type="journal article" date="2019" name="Commun. Biol.">
        <title>The bagworm genome reveals a unique fibroin gene that provides high tensile strength.</title>
        <authorList>
            <person name="Kono N."/>
            <person name="Nakamura H."/>
            <person name="Ohtoshi R."/>
            <person name="Tomita M."/>
            <person name="Numata K."/>
            <person name="Arakawa K."/>
        </authorList>
    </citation>
    <scope>NUCLEOTIDE SEQUENCE [LARGE SCALE GENOMIC DNA]</scope>
</reference>
<evidence type="ECO:0000256" key="1">
    <source>
        <dbReference type="SAM" id="MobiDB-lite"/>
    </source>
</evidence>
<protein>
    <submittedName>
        <fullName evidence="2">Uncharacterized protein</fullName>
    </submittedName>
</protein>
<gene>
    <name evidence="2" type="ORF">EVAR_92462_1</name>
</gene>
<accession>A0A4C1T610</accession>
<feature type="region of interest" description="Disordered" evidence="1">
    <location>
        <begin position="114"/>
        <end position="138"/>
    </location>
</feature>
<dbReference type="Proteomes" id="UP000299102">
    <property type="component" value="Unassembled WGS sequence"/>
</dbReference>
<keyword evidence="3" id="KW-1185">Reference proteome</keyword>
<dbReference type="EMBL" id="BGZK01000038">
    <property type="protein sequence ID" value="GBP09923.1"/>
    <property type="molecule type" value="Genomic_DNA"/>
</dbReference>
<proteinExistence type="predicted"/>
<evidence type="ECO:0000313" key="2">
    <source>
        <dbReference type="EMBL" id="GBP09923.1"/>
    </source>
</evidence>
<feature type="compositionally biased region" description="Gly residues" evidence="1">
    <location>
        <begin position="124"/>
        <end position="135"/>
    </location>
</feature>
<comment type="caution">
    <text evidence="2">The sequence shown here is derived from an EMBL/GenBank/DDBJ whole genome shotgun (WGS) entry which is preliminary data.</text>
</comment>
<evidence type="ECO:0000313" key="3">
    <source>
        <dbReference type="Proteomes" id="UP000299102"/>
    </source>
</evidence>
<sequence>MDSVYTIPLEKQKTVNAALYKRWYTTVHHHLYAHCLRKGSVVASSSDDYALSSSSDDVIFYFSTGTSERYSFECFERPERRRRGAPPAARAAPTCCAPALRFADFESRGGHGNCGGGGRERGGRAAGGGRPGGCGAPSSGSRLAELGARWGYVRAAPFFTRTLWYAPRPPTSDSPLPRPPTPQWILIARCIPACDTRNCAFNNYVAHF</sequence>
<organism evidence="2 3">
    <name type="scientific">Eumeta variegata</name>
    <name type="common">Bagworm moth</name>
    <name type="synonym">Eumeta japonica</name>
    <dbReference type="NCBI Taxonomy" id="151549"/>
    <lineage>
        <taxon>Eukaryota</taxon>
        <taxon>Metazoa</taxon>
        <taxon>Ecdysozoa</taxon>
        <taxon>Arthropoda</taxon>
        <taxon>Hexapoda</taxon>
        <taxon>Insecta</taxon>
        <taxon>Pterygota</taxon>
        <taxon>Neoptera</taxon>
        <taxon>Endopterygota</taxon>
        <taxon>Lepidoptera</taxon>
        <taxon>Glossata</taxon>
        <taxon>Ditrysia</taxon>
        <taxon>Tineoidea</taxon>
        <taxon>Psychidae</taxon>
        <taxon>Oiketicinae</taxon>
        <taxon>Eumeta</taxon>
    </lineage>
</organism>